<evidence type="ECO:0000313" key="10">
    <source>
        <dbReference type="Proteomes" id="UP000198515"/>
    </source>
</evidence>
<feature type="domain" description="Pili assembly chaperone C-terminal" evidence="8">
    <location>
        <begin position="168"/>
        <end position="223"/>
    </location>
</feature>
<feature type="chain" id="PRO_5008692462" evidence="6">
    <location>
        <begin position="24"/>
        <end position="231"/>
    </location>
</feature>
<evidence type="ECO:0000256" key="2">
    <source>
        <dbReference type="ARBA" id="ARBA00007399"/>
    </source>
</evidence>
<name>A0A1C4GGI0_9ENTR</name>
<dbReference type="Pfam" id="PF02753">
    <property type="entry name" value="PapD_C"/>
    <property type="match status" value="1"/>
</dbReference>
<evidence type="ECO:0000256" key="4">
    <source>
        <dbReference type="ARBA" id="ARBA00022764"/>
    </source>
</evidence>
<dbReference type="InterPro" id="IPR036316">
    <property type="entry name" value="Pili_assmbl_chap_C_dom_sf"/>
</dbReference>
<dbReference type="SUPFAM" id="SSF49584">
    <property type="entry name" value="Periplasmic chaperone C-domain"/>
    <property type="match status" value="1"/>
</dbReference>
<dbReference type="PANTHER" id="PTHR30251">
    <property type="entry name" value="PILUS ASSEMBLY CHAPERONE"/>
    <property type="match status" value="1"/>
</dbReference>
<dbReference type="RefSeq" id="WP_244153185.1">
    <property type="nucleotide sequence ID" value="NZ_FMBC01000065.1"/>
</dbReference>
<dbReference type="PRINTS" id="PR00969">
    <property type="entry name" value="CHAPERONPILI"/>
</dbReference>
<dbReference type="SUPFAM" id="SSF49354">
    <property type="entry name" value="PapD-like"/>
    <property type="match status" value="1"/>
</dbReference>
<dbReference type="Gene3D" id="2.60.40.10">
    <property type="entry name" value="Immunoglobulins"/>
    <property type="match status" value="2"/>
</dbReference>
<evidence type="ECO:0000313" key="9">
    <source>
        <dbReference type="EMBL" id="SCC66935.1"/>
    </source>
</evidence>
<evidence type="ECO:0000256" key="1">
    <source>
        <dbReference type="ARBA" id="ARBA00004418"/>
    </source>
</evidence>
<dbReference type="InterPro" id="IPR016148">
    <property type="entry name" value="Pili_assmbl_chaperone_C"/>
</dbReference>
<keyword evidence="3 6" id="KW-0732">Signal</keyword>
<evidence type="ECO:0000259" key="8">
    <source>
        <dbReference type="Pfam" id="PF02753"/>
    </source>
</evidence>
<proteinExistence type="inferred from homology"/>
<dbReference type="InterPro" id="IPR016147">
    <property type="entry name" value="Pili_assmbl_chaperone_N"/>
</dbReference>
<keyword evidence="10" id="KW-1185">Reference proteome</keyword>
<feature type="domain" description="Pili assembly chaperone N-terminal" evidence="7">
    <location>
        <begin position="24"/>
        <end position="144"/>
    </location>
</feature>
<feature type="signal peptide" evidence="6">
    <location>
        <begin position="1"/>
        <end position="23"/>
    </location>
</feature>
<dbReference type="InterPro" id="IPR001829">
    <property type="entry name" value="Pili_assmbl_chaperone_bac"/>
</dbReference>
<dbReference type="Proteomes" id="UP000198515">
    <property type="component" value="Unassembled WGS sequence"/>
</dbReference>
<gene>
    <name evidence="9" type="ORF">GA0061070_106514</name>
</gene>
<sequence length="231" mass="25010">MKVMQVAVAIVMMCTGIAQNACAGVSLGQTRLVYPQSSNGKTIMLRNSGSEVYLVQAVVTAWETNQPVKEFTVLPPLFRLESHASNVLRVVRTGGEFPQDRESIFHFRVNAIPAGKVPTGEDRGASLAISLGMGIKLFYRPEGLPMTPGEAYGRLTFQRRGGEVVAYNPTPYYLTLSQLSLGGVPVNLDSAQAMIPPFSQQYYPSSSGNKAEWATITDFGGSSDVFHATIQ</sequence>
<comment type="subcellular location">
    <subcellularLocation>
        <location evidence="1">Periplasm</location>
    </subcellularLocation>
</comment>
<dbReference type="PANTHER" id="PTHR30251:SF2">
    <property type="entry name" value="FIMBRIAL CHAPERONE YADV-RELATED"/>
    <property type="match status" value="1"/>
</dbReference>
<reference evidence="10" key="1">
    <citation type="submission" date="2016-08" db="EMBL/GenBank/DDBJ databases">
        <authorList>
            <person name="Varghese N."/>
            <person name="Submissions Spin"/>
        </authorList>
    </citation>
    <scope>NUCLEOTIDE SEQUENCE [LARGE SCALE GENOMIC DNA]</scope>
    <source>
        <strain evidence="10">REICA_142</strain>
    </source>
</reference>
<dbReference type="AlphaFoldDB" id="A0A1C4GGI0"/>
<evidence type="ECO:0000256" key="5">
    <source>
        <dbReference type="ARBA" id="ARBA00023186"/>
    </source>
</evidence>
<dbReference type="InterPro" id="IPR050643">
    <property type="entry name" value="Periplasmic_pilus_chap"/>
</dbReference>
<evidence type="ECO:0000256" key="3">
    <source>
        <dbReference type="ARBA" id="ARBA00022729"/>
    </source>
</evidence>
<dbReference type="GO" id="GO:0030288">
    <property type="term" value="C:outer membrane-bounded periplasmic space"/>
    <property type="evidence" value="ECO:0007669"/>
    <property type="project" value="InterPro"/>
</dbReference>
<evidence type="ECO:0000256" key="6">
    <source>
        <dbReference type="SAM" id="SignalP"/>
    </source>
</evidence>
<accession>A0A1C4GGI0</accession>
<protein>
    <submittedName>
        <fullName evidence="9">P pilus assembly protein, chaperone PapD</fullName>
    </submittedName>
</protein>
<keyword evidence="5" id="KW-0143">Chaperone</keyword>
<keyword evidence="4" id="KW-0574">Periplasm</keyword>
<dbReference type="InterPro" id="IPR008962">
    <property type="entry name" value="PapD-like_sf"/>
</dbReference>
<dbReference type="InterPro" id="IPR013783">
    <property type="entry name" value="Ig-like_fold"/>
</dbReference>
<comment type="similarity">
    <text evidence="2">Belongs to the periplasmic pilus chaperone family.</text>
</comment>
<dbReference type="Pfam" id="PF00345">
    <property type="entry name" value="PapD_N"/>
    <property type="match status" value="1"/>
</dbReference>
<dbReference type="EMBL" id="FMBC01000065">
    <property type="protein sequence ID" value="SCC66935.1"/>
    <property type="molecule type" value="Genomic_DNA"/>
</dbReference>
<evidence type="ECO:0000259" key="7">
    <source>
        <dbReference type="Pfam" id="PF00345"/>
    </source>
</evidence>
<dbReference type="GO" id="GO:0071555">
    <property type="term" value="P:cell wall organization"/>
    <property type="evidence" value="ECO:0007669"/>
    <property type="project" value="InterPro"/>
</dbReference>
<organism evidence="9 10">
    <name type="scientific">Kosakonia oryziphila</name>
    <dbReference type="NCBI Taxonomy" id="1005667"/>
    <lineage>
        <taxon>Bacteria</taxon>
        <taxon>Pseudomonadati</taxon>
        <taxon>Pseudomonadota</taxon>
        <taxon>Gammaproteobacteria</taxon>
        <taxon>Enterobacterales</taxon>
        <taxon>Enterobacteriaceae</taxon>
        <taxon>Kosakonia</taxon>
    </lineage>
</organism>